<organism evidence="1">
    <name type="scientific">bioreactor metagenome</name>
    <dbReference type="NCBI Taxonomy" id="1076179"/>
    <lineage>
        <taxon>unclassified sequences</taxon>
        <taxon>metagenomes</taxon>
        <taxon>ecological metagenomes</taxon>
    </lineage>
</organism>
<accession>A0A645G9G5</accession>
<dbReference type="EMBL" id="VSSQ01072100">
    <property type="protein sequence ID" value="MPN23547.1"/>
    <property type="molecule type" value="Genomic_DNA"/>
</dbReference>
<comment type="caution">
    <text evidence="1">The sequence shown here is derived from an EMBL/GenBank/DDBJ whole genome shotgun (WGS) entry which is preliminary data.</text>
</comment>
<name>A0A645G9G5_9ZZZZ</name>
<proteinExistence type="predicted"/>
<dbReference type="AlphaFoldDB" id="A0A645G9G5"/>
<reference evidence="1" key="1">
    <citation type="submission" date="2019-08" db="EMBL/GenBank/DDBJ databases">
        <authorList>
            <person name="Kucharzyk K."/>
            <person name="Murdoch R.W."/>
            <person name="Higgins S."/>
            <person name="Loffler F."/>
        </authorList>
    </citation>
    <scope>NUCLEOTIDE SEQUENCE</scope>
</reference>
<protein>
    <submittedName>
        <fullName evidence="1">Uncharacterized protein</fullName>
    </submittedName>
</protein>
<evidence type="ECO:0000313" key="1">
    <source>
        <dbReference type="EMBL" id="MPN23547.1"/>
    </source>
</evidence>
<sequence length="144" mass="16190">MQVPIAGSSLVKNGVVQATLSYTSWAAITQNNAGLSLKKLNINRYYFSDKAYFDIDSKWLSAFTVVNNDDESSWEILSHSVDTAEFQQTLAFVKIIKTDDIEKYTTNGYFPIYSNYTDKAACVYKITNYGEQFGIVASNFVSIQ</sequence>
<gene>
    <name evidence="1" type="ORF">SDC9_170939</name>
</gene>